<organism evidence="1 2">
    <name type="scientific">Schizopora paradoxa</name>
    <dbReference type="NCBI Taxonomy" id="27342"/>
    <lineage>
        <taxon>Eukaryota</taxon>
        <taxon>Fungi</taxon>
        <taxon>Dikarya</taxon>
        <taxon>Basidiomycota</taxon>
        <taxon>Agaricomycotina</taxon>
        <taxon>Agaricomycetes</taxon>
        <taxon>Hymenochaetales</taxon>
        <taxon>Schizoporaceae</taxon>
        <taxon>Schizopora</taxon>
    </lineage>
</organism>
<dbReference type="EMBL" id="KQ086016">
    <property type="protein sequence ID" value="KLO10809.1"/>
    <property type="molecule type" value="Genomic_DNA"/>
</dbReference>
<evidence type="ECO:0000313" key="2">
    <source>
        <dbReference type="Proteomes" id="UP000053477"/>
    </source>
</evidence>
<keyword evidence="2" id="KW-1185">Reference proteome</keyword>
<protein>
    <submittedName>
        <fullName evidence="1">Uncharacterized protein</fullName>
    </submittedName>
</protein>
<dbReference type="Proteomes" id="UP000053477">
    <property type="component" value="Unassembled WGS sequence"/>
</dbReference>
<proteinExistence type="predicted"/>
<name>A0A0H2RG42_9AGAM</name>
<gene>
    <name evidence="1" type="ORF">SCHPADRAFT_906527</name>
</gene>
<dbReference type="OrthoDB" id="2964870at2759"/>
<dbReference type="InParanoid" id="A0A0H2RG42"/>
<dbReference type="AlphaFoldDB" id="A0A0H2RG42"/>
<sequence length="261" mass="28551">MAPITNDNPKVAPASTSDGFKKLFIDRFGKYTQQTPAAGLFYLSNAKQPSCRIECTDKRIEFVDVAEFGTDPDGTLFYNNIGDLSGAMDYRFWHNSGTTDEEAAVVAQFYKKGSDVFVAEFVGKDPARTVKDTVVDHTGHWRPFSFQENTAAVSKKAGSTTMTLSISVSGQRATWTVADSAKNTVINQSGKVLIKNLGEIGAGRTSYIDYNDDRILFYPRVHSPDFSIVFLPIIADGGDFHALHSQQVGTSGGSFTQVTWS</sequence>
<accession>A0A0H2RG42</accession>
<evidence type="ECO:0000313" key="1">
    <source>
        <dbReference type="EMBL" id="KLO10809.1"/>
    </source>
</evidence>
<reference evidence="1 2" key="1">
    <citation type="submission" date="2015-04" db="EMBL/GenBank/DDBJ databases">
        <title>Complete genome sequence of Schizopora paradoxa KUC8140, a cosmopolitan wood degrader in East Asia.</title>
        <authorList>
            <consortium name="DOE Joint Genome Institute"/>
            <person name="Min B."/>
            <person name="Park H."/>
            <person name="Jang Y."/>
            <person name="Kim J.-J."/>
            <person name="Kim K.H."/>
            <person name="Pangilinan J."/>
            <person name="Lipzen A."/>
            <person name="Riley R."/>
            <person name="Grigoriev I.V."/>
            <person name="Spatafora J.W."/>
            <person name="Choi I.-G."/>
        </authorList>
    </citation>
    <scope>NUCLEOTIDE SEQUENCE [LARGE SCALE GENOMIC DNA]</scope>
    <source>
        <strain evidence="1 2">KUC8140</strain>
    </source>
</reference>